<gene>
    <name evidence="2" type="ORF">FisN_18Hu019</name>
</gene>
<reference evidence="2 3" key="1">
    <citation type="journal article" date="2015" name="Plant Cell">
        <title>Oil accumulation by the oleaginous diatom Fistulifera solaris as revealed by the genome and transcriptome.</title>
        <authorList>
            <person name="Tanaka T."/>
            <person name="Maeda Y."/>
            <person name="Veluchamy A."/>
            <person name="Tanaka M."/>
            <person name="Abida H."/>
            <person name="Marechal E."/>
            <person name="Bowler C."/>
            <person name="Muto M."/>
            <person name="Sunaga Y."/>
            <person name="Tanaka M."/>
            <person name="Yoshino T."/>
            <person name="Taniguchi T."/>
            <person name="Fukuda Y."/>
            <person name="Nemoto M."/>
            <person name="Matsumoto M."/>
            <person name="Wong P.S."/>
            <person name="Aburatani S."/>
            <person name="Fujibuchi W."/>
        </authorList>
    </citation>
    <scope>NUCLEOTIDE SEQUENCE [LARGE SCALE GENOMIC DNA]</scope>
    <source>
        <strain evidence="2 3">JPCC DA0580</strain>
    </source>
</reference>
<dbReference type="EMBL" id="BDSP01000123">
    <property type="protein sequence ID" value="GAX17819.1"/>
    <property type="molecule type" value="Genomic_DNA"/>
</dbReference>
<evidence type="ECO:0000313" key="3">
    <source>
        <dbReference type="Proteomes" id="UP000198406"/>
    </source>
</evidence>
<comment type="caution">
    <text evidence="2">The sequence shown here is derived from an EMBL/GenBank/DDBJ whole genome shotgun (WGS) entry which is preliminary data.</text>
</comment>
<accession>A0A1Z5JV73</accession>
<dbReference type="InParanoid" id="A0A1Z5JV73"/>
<proteinExistence type="predicted"/>
<dbReference type="Proteomes" id="UP000198406">
    <property type="component" value="Unassembled WGS sequence"/>
</dbReference>
<evidence type="ECO:0000256" key="1">
    <source>
        <dbReference type="SAM" id="MobiDB-lite"/>
    </source>
</evidence>
<feature type="compositionally biased region" description="Basic and acidic residues" evidence="1">
    <location>
        <begin position="71"/>
        <end position="139"/>
    </location>
</feature>
<sequence>MLDTAIIRFMENKYADDLDADFVRNHYPVACGMFNPYRTDLPEHLRQYGFPIGTCLAASEFAPTEDDPLDEQDRIDYPPHHQEHHQQVHQHDFQDNHQEHRQQNHQDTNQEGRQERRQQGRQENRQEGRQQRRQQRRQE</sequence>
<dbReference type="AlphaFoldDB" id="A0A1Z5JV73"/>
<feature type="region of interest" description="Disordered" evidence="1">
    <location>
        <begin position="61"/>
        <end position="139"/>
    </location>
</feature>
<protein>
    <submittedName>
        <fullName evidence="2">Uncharacterized protein</fullName>
    </submittedName>
</protein>
<keyword evidence="3" id="KW-1185">Reference proteome</keyword>
<name>A0A1Z5JV73_FISSO</name>
<evidence type="ECO:0000313" key="2">
    <source>
        <dbReference type="EMBL" id="GAX17819.1"/>
    </source>
</evidence>
<organism evidence="2 3">
    <name type="scientific">Fistulifera solaris</name>
    <name type="common">Oleaginous diatom</name>
    <dbReference type="NCBI Taxonomy" id="1519565"/>
    <lineage>
        <taxon>Eukaryota</taxon>
        <taxon>Sar</taxon>
        <taxon>Stramenopiles</taxon>
        <taxon>Ochrophyta</taxon>
        <taxon>Bacillariophyta</taxon>
        <taxon>Bacillariophyceae</taxon>
        <taxon>Bacillariophycidae</taxon>
        <taxon>Naviculales</taxon>
        <taxon>Naviculaceae</taxon>
        <taxon>Fistulifera</taxon>
    </lineage>
</organism>